<dbReference type="GO" id="GO:0004818">
    <property type="term" value="F:glutamate-tRNA ligase activity"/>
    <property type="evidence" value="ECO:0007669"/>
    <property type="project" value="UniProtKB-EC"/>
</dbReference>
<dbReference type="Pfam" id="PF00749">
    <property type="entry name" value="tRNA-synt_1c"/>
    <property type="match status" value="1"/>
</dbReference>
<evidence type="ECO:0000256" key="13">
    <source>
        <dbReference type="ARBA" id="ARBA00044313"/>
    </source>
</evidence>
<keyword evidence="6 17" id="KW-0067">ATP-binding</keyword>
<dbReference type="AlphaFoldDB" id="A0A9N9N0G7"/>
<dbReference type="InterPro" id="IPR049940">
    <property type="entry name" value="GluQ/Sye"/>
</dbReference>
<dbReference type="InterPro" id="IPR045462">
    <property type="entry name" value="aa-tRNA-synth_I_cd-bd"/>
</dbReference>
<dbReference type="Proteomes" id="UP001152799">
    <property type="component" value="Chromosome 7"/>
</dbReference>
<evidence type="ECO:0000256" key="4">
    <source>
        <dbReference type="ARBA" id="ARBA00022598"/>
    </source>
</evidence>
<evidence type="ECO:0000256" key="12">
    <source>
        <dbReference type="ARBA" id="ARBA00044251"/>
    </source>
</evidence>
<evidence type="ECO:0000256" key="15">
    <source>
        <dbReference type="ARBA" id="ARBA00047479"/>
    </source>
</evidence>
<evidence type="ECO:0000256" key="6">
    <source>
        <dbReference type="ARBA" id="ARBA00022840"/>
    </source>
</evidence>
<keyword evidence="4 17" id="KW-0436">Ligase</keyword>
<evidence type="ECO:0000256" key="7">
    <source>
        <dbReference type="ARBA" id="ARBA00022917"/>
    </source>
</evidence>
<evidence type="ECO:0000256" key="10">
    <source>
        <dbReference type="ARBA" id="ARBA00044054"/>
    </source>
</evidence>
<evidence type="ECO:0000256" key="3">
    <source>
        <dbReference type="ARBA" id="ARBA00012835"/>
    </source>
</evidence>
<dbReference type="InterPro" id="IPR020058">
    <property type="entry name" value="Glu/Gln-tRNA-synth_Ib_cat-dom"/>
</dbReference>
<dbReference type="Gene3D" id="1.10.10.350">
    <property type="match status" value="1"/>
</dbReference>
<comment type="catalytic activity">
    <reaction evidence="15">
        <text>tRNA(Glx) + L-glutamate + ATP = L-glutamyl-tRNA(Glx) + AMP + diphosphate</text>
        <dbReference type="Rhea" id="RHEA:18397"/>
        <dbReference type="Rhea" id="RHEA-COMP:9713"/>
        <dbReference type="Rhea" id="RHEA-COMP:9716"/>
        <dbReference type="ChEBI" id="CHEBI:29985"/>
        <dbReference type="ChEBI" id="CHEBI:30616"/>
        <dbReference type="ChEBI" id="CHEBI:33019"/>
        <dbReference type="ChEBI" id="CHEBI:78442"/>
        <dbReference type="ChEBI" id="CHEBI:78520"/>
        <dbReference type="ChEBI" id="CHEBI:456215"/>
        <dbReference type="EC" id="6.1.1.24"/>
    </reaction>
    <physiologicalReaction direction="left-to-right" evidence="15">
        <dbReference type="Rhea" id="RHEA:18398"/>
    </physiologicalReaction>
</comment>
<proteinExistence type="inferred from homology"/>
<dbReference type="PROSITE" id="PS00178">
    <property type="entry name" value="AA_TRNA_LIGASE_I"/>
    <property type="match status" value="1"/>
</dbReference>
<evidence type="ECO:0000256" key="1">
    <source>
        <dbReference type="ARBA" id="ARBA00004173"/>
    </source>
</evidence>
<evidence type="ECO:0000256" key="16">
    <source>
        <dbReference type="ARBA" id="ARBA00047689"/>
    </source>
</evidence>
<keyword evidence="21" id="KW-1185">Reference proteome</keyword>
<dbReference type="InterPro" id="IPR004527">
    <property type="entry name" value="Glu-tRNA-ligase_bac/mito"/>
</dbReference>
<comment type="subcellular location">
    <subcellularLocation>
        <location evidence="1">Mitochondrion</location>
    </subcellularLocation>
</comment>
<evidence type="ECO:0000256" key="14">
    <source>
        <dbReference type="ARBA" id="ARBA00047366"/>
    </source>
</evidence>
<dbReference type="SUPFAM" id="SSF52374">
    <property type="entry name" value="Nucleotidylyl transferase"/>
    <property type="match status" value="1"/>
</dbReference>
<evidence type="ECO:0000256" key="17">
    <source>
        <dbReference type="RuleBase" id="RU363037"/>
    </source>
</evidence>
<sequence length="521" mass="60131">MLLKILSCQMTFGKIAPWSSLRYCSTGKVRVRFAPSPTGYLHLGGLRTALYNFIFAKKHKGAFILRIEDTDQTRKVEGATEALQTDLEWAGIEIHEGPNIGGPFGPYLQSERLSLYREHVNTLLNNRSAYHCFCTDRRLQLLKREAVKAQEIPKYDNKCRHLSQEDVQRRMNRGESSCIRFKISDKEESFHDLIYGDISYNISLNEGDPVIMKSDGYPTYHFANVVDDHLMEISHVLRGVEWQISTTKHLLLYRAFGWNPPQYGHLPLLMNPDGTKLSKRQGDIKISSYRENHIFPLALLNFIVNSGGGFEKDQERHLKPKCYTIQELSNQFNLSKINSHSGKLMADRLLEFNNLELKRQFENKDLRIHLIDETKTLARKYLANRADKDSPPLSDEFIEKVLEWSLNRISYLPDLFSSNFAFIWSLPQTYSLVDENVANVLPSLKTELLHLEEVDKEKINVLLKEISKNHSVKYNVFMKSLRSILSDLKEGPSVAEMIEILGKEDTIKRLDLCLNKTTFSR</sequence>
<evidence type="ECO:0000256" key="11">
    <source>
        <dbReference type="ARBA" id="ARBA00044142"/>
    </source>
</evidence>
<dbReference type="GO" id="GO:0006424">
    <property type="term" value="P:glutamyl-tRNA aminoacylation"/>
    <property type="evidence" value="ECO:0007669"/>
    <property type="project" value="InterPro"/>
</dbReference>
<evidence type="ECO:0000313" key="20">
    <source>
        <dbReference type="EMBL" id="CAG9771450.1"/>
    </source>
</evidence>
<comment type="similarity">
    <text evidence="2">Belongs to the class-I aminoacyl-tRNA synthetase family. Glutamate--tRNA ligase type 1 subfamily.</text>
</comment>
<evidence type="ECO:0000259" key="19">
    <source>
        <dbReference type="Pfam" id="PF19269"/>
    </source>
</evidence>
<protein>
    <recommendedName>
        <fullName evidence="11">Nondiscriminating glutamyl-tRNA synthetase EARS2, mitochondrial</fullName>
        <ecNumber evidence="3">6.1.1.17</ecNumber>
        <ecNumber evidence="10">6.1.1.24</ecNumber>
    </recommendedName>
    <alternativeName>
        <fullName evidence="13">Glutamate--tRNA(Gln) ligase EARS2, mitochondrial</fullName>
    </alternativeName>
    <alternativeName>
        <fullName evidence="9">Glutamyl-tRNA synthetase</fullName>
    </alternativeName>
    <alternativeName>
        <fullName evidence="12">Mitochondrial glutamyl-tRNA synthetase</fullName>
    </alternativeName>
</protein>
<name>A0A9N9N0G7_9CUCU</name>
<dbReference type="HAMAP" id="MF_00022">
    <property type="entry name" value="Glu_tRNA_synth_type1"/>
    <property type="match status" value="1"/>
</dbReference>
<dbReference type="GO" id="GO:0050561">
    <property type="term" value="F:glutamate-tRNA(Gln) ligase activity"/>
    <property type="evidence" value="ECO:0007669"/>
    <property type="project" value="UniProtKB-EC"/>
</dbReference>
<keyword evidence="7 17" id="KW-0648">Protein biosynthesis</keyword>
<dbReference type="InterPro" id="IPR020751">
    <property type="entry name" value="aa-tRNA-synth_I_codon-bd_sub2"/>
</dbReference>
<reference evidence="20" key="1">
    <citation type="submission" date="2022-01" db="EMBL/GenBank/DDBJ databases">
        <authorList>
            <person name="King R."/>
        </authorList>
    </citation>
    <scope>NUCLEOTIDE SEQUENCE</scope>
</reference>
<feature type="domain" description="Glutamyl/glutaminyl-tRNA synthetase class Ib catalytic" evidence="18">
    <location>
        <begin position="28"/>
        <end position="329"/>
    </location>
</feature>
<dbReference type="InterPro" id="IPR008925">
    <property type="entry name" value="aa_tRNA-synth_I_cd-bd_sf"/>
</dbReference>
<evidence type="ECO:0000256" key="2">
    <source>
        <dbReference type="ARBA" id="ARBA00007894"/>
    </source>
</evidence>
<accession>A0A9N9N0G7</accession>
<evidence type="ECO:0000256" key="5">
    <source>
        <dbReference type="ARBA" id="ARBA00022741"/>
    </source>
</evidence>
<evidence type="ECO:0000256" key="9">
    <source>
        <dbReference type="ARBA" id="ARBA00030865"/>
    </source>
</evidence>
<dbReference type="OrthoDB" id="428822at2759"/>
<organism evidence="20 21">
    <name type="scientific">Ceutorhynchus assimilis</name>
    <name type="common">cabbage seed weevil</name>
    <dbReference type="NCBI Taxonomy" id="467358"/>
    <lineage>
        <taxon>Eukaryota</taxon>
        <taxon>Metazoa</taxon>
        <taxon>Ecdysozoa</taxon>
        <taxon>Arthropoda</taxon>
        <taxon>Hexapoda</taxon>
        <taxon>Insecta</taxon>
        <taxon>Pterygota</taxon>
        <taxon>Neoptera</taxon>
        <taxon>Endopterygota</taxon>
        <taxon>Coleoptera</taxon>
        <taxon>Polyphaga</taxon>
        <taxon>Cucujiformia</taxon>
        <taxon>Curculionidae</taxon>
        <taxon>Ceutorhynchinae</taxon>
        <taxon>Ceutorhynchus</taxon>
    </lineage>
</organism>
<keyword evidence="5 17" id="KW-0547">Nucleotide-binding</keyword>
<evidence type="ECO:0000256" key="8">
    <source>
        <dbReference type="ARBA" id="ARBA00023146"/>
    </source>
</evidence>
<dbReference type="SUPFAM" id="SSF48163">
    <property type="entry name" value="An anticodon-binding domain of class I aminoacyl-tRNA synthetases"/>
    <property type="match status" value="1"/>
</dbReference>
<dbReference type="CDD" id="cd00808">
    <property type="entry name" value="GluRS_core"/>
    <property type="match status" value="1"/>
</dbReference>
<dbReference type="InterPro" id="IPR014729">
    <property type="entry name" value="Rossmann-like_a/b/a_fold"/>
</dbReference>
<comment type="catalytic activity">
    <reaction evidence="16">
        <text>tRNA(Gln) + L-glutamate + ATP = L-glutamyl-tRNA(Gln) + AMP + diphosphate</text>
        <dbReference type="Rhea" id="RHEA:64612"/>
        <dbReference type="Rhea" id="RHEA-COMP:9662"/>
        <dbReference type="Rhea" id="RHEA-COMP:9684"/>
        <dbReference type="ChEBI" id="CHEBI:29985"/>
        <dbReference type="ChEBI" id="CHEBI:30616"/>
        <dbReference type="ChEBI" id="CHEBI:33019"/>
        <dbReference type="ChEBI" id="CHEBI:78442"/>
        <dbReference type="ChEBI" id="CHEBI:78520"/>
        <dbReference type="ChEBI" id="CHEBI:456215"/>
    </reaction>
    <physiologicalReaction direction="left-to-right" evidence="16">
        <dbReference type="Rhea" id="RHEA:64613"/>
    </physiologicalReaction>
</comment>
<evidence type="ECO:0000259" key="18">
    <source>
        <dbReference type="Pfam" id="PF00749"/>
    </source>
</evidence>
<feature type="domain" description="Aminoacyl-tRNA synthetase class I anticodon-binding" evidence="19">
    <location>
        <begin position="379"/>
        <end position="511"/>
    </location>
</feature>
<dbReference type="FunFam" id="3.40.50.620:FF:000045">
    <property type="entry name" value="Glutamate--tRNA ligase, mitochondrial"/>
    <property type="match status" value="1"/>
</dbReference>
<gene>
    <name evidence="20" type="ORF">CEUTPL_LOCUS11882</name>
</gene>
<dbReference type="PANTHER" id="PTHR43311:SF2">
    <property type="entry name" value="GLUTAMATE--TRNA LIGASE, MITOCHONDRIAL-RELATED"/>
    <property type="match status" value="1"/>
</dbReference>
<dbReference type="InterPro" id="IPR001412">
    <property type="entry name" value="aa-tRNA-synth_I_CS"/>
</dbReference>
<dbReference type="Pfam" id="PF19269">
    <property type="entry name" value="Anticodon_2"/>
    <property type="match status" value="1"/>
</dbReference>
<dbReference type="InterPro" id="IPR033910">
    <property type="entry name" value="GluRS_core"/>
</dbReference>
<dbReference type="InterPro" id="IPR000924">
    <property type="entry name" value="Glu/Gln-tRNA-synth"/>
</dbReference>
<dbReference type="GO" id="GO:0000049">
    <property type="term" value="F:tRNA binding"/>
    <property type="evidence" value="ECO:0007669"/>
    <property type="project" value="InterPro"/>
</dbReference>
<dbReference type="EC" id="6.1.1.17" evidence="3"/>
<dbReference type="PANTHER" id="PTHR43311">
    <property type="entry name" value="GLUTAMATE--TRNA LIGASE"/>
    <property type="match status" value="1"/>
</dbReference>
<dbReference type="NCBIfam" id="TIGR00464">
    <property type="entry name" value="gltX_bact"/>
    <property type="match status" value="1"/>
</dbReference>
<dbReference type="GO" id="GO:0005739">
    <property type="term" value="C:mitochondrion"/>
    <property type="evidence" value="ECO:0007669"/>
    <property type="project" value="UniProtKB-SubCell"/>
</dbReference>
<dbReference type="EMBL" id="OU892283">
    <property type="protein sequence ID" value="CAG9771450.1"/>
    <property type="molecule type" value="Genomic_DNA"/>
</dbReference>
<dbReference type="PRINTS" id="PR00987">
    <property type="entry name" value="TRNASYNTHGLU"/>
</dbReference>
<dbReference type="EC" id="6.1.1.24" evidence="10"/>
<evidence type="ECO:0000313" key="21">
    <source>
        <dbReference type="Proteomes" id="UP001152799"/>
    </source>
</evidence>
<dbReference type="GO" id="GO:0005524">
    <property type="term" value="F:ATP binding"/>
    <property type="evidence" value="ECO:0007669"/>
    <property type="project" value="UniProtKB-KW"/>
</dbReference>
<dbReference type="GO" id="GO:0008270">
    <property type="term" value="F:zinc ion binding"/>
    <property type="evidence" value="ECO:0007669"/>
    <property type="project" value="InterPro"/>
</dbReference>
<comment type="catalytic activity">
    <reaction evidence="14">
        <text>tRNA(Glu) + L-glutamate + ATP = L-glutamyl-tRNA(Glu) + AMP + diphosphate</text>
        <dbReference type="Rhea" id="RHEA:23540"/>
        <dbReference type="Rhea" id="RHEA-COMP:9663"/>
        <dbReference type="Rhea" id="RHEA-COMP:9680"/>
        <dbReference type="ChEBI" id="CHEBI:29985"/>
        <dbReference type="ChEBI" id="CHEBI:30616"/>
        <dbReference type="ChEBI" id="CHEBI:33019"/>
        <dbReference type="ChEBI" id="CHEBI:78442"/>
        <dbReference type="ChEBI" id="CHEBI:78520"/>
        <dbReference type="ChEBI" id="CHEBI:456215"/>
        <dbReference type="EC" id="6.1.1.17"/>
    </reaction>
    <physiologicalReaction direction="left-to-right" evidence="14">
        <dbReference type="Rhea" id="RHEA:23541"/>
    </physiologicalReaction>
</comment>
<keyword evidence="8 17" id="KW-0030">Aminoacyl-tRNA synthetase</keyword>
<dbReference type="Gene3D" id="3.40.50.620">
    <property type="entry name" value="HUPs"/>
    <property type="match status" value="1"/>
</dbReference>